<dbReference type="PANTHER" id="PTHR13109">
    <property type="entry name" value="NEUROCHONDRIN"/>
    <property type="match status" value="1"/>
</dbReference>
<dbReference type="EMBL" id="CAMKVN010002714">
    <property type="protein sequence ID" value="CAI2182299.1"/>
    <property type="molecule type" value="Genomic_DNA"/>
</dbReference>
<dbReference type="InterPro" id="IPR008709">
    <property type="entry name" value="Neurochondrin"/>
</dbReference>
<dbReference type="Proteomes" id="UP001153678">
    <property type="component" value="Unassembled WGS sequence"/>
</dbReference>
<sequence length="431" mass="49785">MTDQYVQIVFLTDKTKLDEWTQNIKFGLKEILSSRLGNEQRDKALSLVMLLLHHIGAPWLFASTIENLSFNQTSANKVDDFKFAALVVQLACVEIRLLLDDLADQYEKQELQEFQSNKRNEFLLSACYTILEKSIEYLSQIENLLESQFQGSSIELTGLNLDPELLLRLKGTMIETFRFIIEHLMDIKETTSVEKVIKDESILASIRVLSVWLAEESSLEKEISKMMPFLIEICQYSLTCDIEVNLIKIMTPAFLNLTSLDQPRETFLKHGGPQIMIDYLVKFWSNKKDFNGIYDLEINEILGPIQVLLNIVVSDKETFIIGNEDEVWKIIKIGLQISKILEPKLKLYDHNSKREDQIILLENTLLFCLLVISSSKFFEMDAIKNIIDTAKIFYNNQNITLQQNMRKHDVELLLLGKQVLDNILSESDNLM</sequence>
<keyword evidence="2" id="KW-1185">Reference proteome</keyword>
<dbReference type="Pfam" id="PF05536">
    <property type="entry name" value="Neurochondrin"/>
    <property type="match status" value="1"/>
</dbReference>
<protein>
    <submittedName>
        <fullName evidence="1">11599_t:CDS:1</fullName>
    </submittedName>
</protein>
<dbReference type="OrthoDB" id="8962942at2759"/>
<reference evidence="1" key="1">
    <citation type="submission" date="2022-08" db="EMBL/GenBank/DDBJ databases">
        <authorList>
            <person name="Kallberg Y."/>
            <person name="Tangrot J."/>
            <person name="Rosling A."/>
        </authorList>
    </citation>
    <scope>NUCLEOTIDE SEQUENCE</scope>
    <source>
        <strain evidence="1">Wild A</strain>
    </source>
</reference>
<name>A0A9W4SX57_9GLOM</name>
<gene>
    <name evidence="1" type="ORF">FWILDA_LOCUS10513</name>
</gene>
<comment type="caution">
    <text evidence="1">The sequence shown here is derived from an EMBL/GenBank/DDBJ whole genome shotgun (WGS) entry which is preliminary data.</text>
</comment>
<dbReference type="PANTHER" id="PTHR13109:SF7">
    <property type="entry name" value="NEUROCHONDRIN"/>
    <property type="match status" value="1"/>
</dbReference>
<evidence type="ECO:0000313" key="2">
    <source>
        <dbReference type="Proteomes" id="UP001153678"/>
    </source>
</evidence>
<organism evidence="1 2">
    <name type="scientific">Funneliformis geosporum</name>
    <dbReference type="NCBI Taxonomy" id="1117311"/>
    <lineage>
        <taxon>Eukaryota</taxon>
        <taxon>Fungi</taxon>
        <taxon>Fungi incertae sedis</taxon>
        <taxon>Mucoromycota</taxon>
        <taxon>Glomeromycotina</taxon>
        <taxon>Glomeromycetes</taxon>
        <taxon>Glomerales</taxon>
        <taxon>Glomeraceae</taxon>
        <taxon>Funneliformis</taxon>
    </lineage>
</organism>
<dbReference type="AlphaFoldDB" id="A0A9W4SX57"/>
<accession>A0A9W4SX57</accession>
<evidence type="ECO:0000313" key="1">
    <source>
        <dbReference type="EMBL" id="CAI2182299.1"/>
    </source>
</evidence>
<proteinExistence type="predicted"/>